<evidence type="ECO:0000313" key="1">
    <source>
        <dbReference type="EMBL" id="CDQ57562.1"/>
    </source>
</evidence>
<gene>
    <name evidence="1" type="ORF">GSONMT00073263001</name>
</gene>
<dbReference type="EMBL" id="FR904289">
    <property type="protein sequence ID" value="CDQ57562.1"/>
    <property type="molecule type" value="Genomic_DNA"/>
</dbReference>
<protein>
    <submittedName>
        <fullName evidence="1">Uncharacterized protein</fullName>
    </submittedName>
</protein>
<dbReference type="PaxDb" id="8022-A0A060VRS6"/>
<reference evidence="1 2" key="1">
    <citation type="journal article" date="2014" name="Nat. Commun.">
        <title>The rainbow trout genome provides novel insights into evolution after whole-genome duplication in vertebrates.</title>
        <authorList>
            <person name="Berthelot C."/>
            <person name="Brunet F."/>
            <person name="Chalopin D."/>
            <person name="Juanchich A."/>
            <person name="Bernard M."/>
            <person name="Noel B."/>
            <person name="Bento P."/>
            <person name="Da Silva C."/>
            <person name="Labadie K."/>
            <person name="Alberti A."/>
            <person name="Aury J.M."/>
            <person name="Louis A."/>
            <person name="Dehais P."/>
            <person name="Bardou P."/>
            <person name="Montfort J."/>
            <person name="Klopp C."/>
            <person name="Cabau C."/>
            <person name="Gaspin C."/>
            <person name="Thorgaard G.H."/>
            <person name="Boussaha M."/>
            <person name="Quillet E."/>
            <person name="Guyomard R."/>
            <person name="Galiana D."/>
            <person name="Bobe J."/>
            <person name="Volff J.N."/>
            <person name="Genet C."/>
            <person name="Wincker P."/>
            <person name="Jaillon O."/>
            <person name="Roest Crollius H."/>
            <person name="Guiguen Y."/>
        </authorList>
    </citation>
    <scope>NUCLEOTIDE SEQUENCE [LARGE SCALE GENOMIC DNA]</scope>
</reference>
<dbReference type="InterPro" id="IPR031365">
    <property type="entry name" value="CMIP6"/>
</dbReference>
<dbReference type="PANTHER" id="PTHR35087">
    <property type="entry name" value="SIMILAR TO HYPOTHETICAL PROTEIN FLJ40298"/>
    <property type="match status" value="1"/>
</dbReference>
<organism evidence="1 2">
    <name type="scientific">Oncorhynchus mykiss</name>
    <name type="common">Rainbow trout</name>
    <name type="synonym">Salmo gairdneri</name>
    <dbReference type="NCBI Taxonomy" id="8022"/>
    <lineage>
        <taxon>Eukaryota</taxon>
        <taxon>Metazoa</taxon>
        <taxon>Chordata</taxon>
        <taxon>Craniata</taxon>
        <taxon>Vertebrata</taxon>
        <taxon>Euteleostomi</taxon>
        <taxon>Actinopterygii</taxon>
        <taxon>Neopterygii</taxon>
        <taxon>Teleostei</taxon>
        <taxon>Protacanthopterygii</taxon>
        <taxon>Salmoniformes</taxon>
        <taxon>Salmonidae</taxon>
        <taxon>Salmoninae</taxon>
        <taxon>Oncorhynchus</taxon>
    </lineage>
</organism>
<proteinExistence type="predicted"/>
<dbReference type="STRING" id="8022.A0A060VRS6"/>
<accession>A0A060VRS6</accession>
<dbReference type="PANTHER" id="PTHR35087:SF1">
    <property type="entry name" value="RIKEN CDNA 4930505A04 GENE"/>
    <property type="match status" value="1"/>
</dbReference>
<name>A0A060VRS6_ONCMY</name>
<dbReference type="AlphaFoldDB" id="A0A060VRS6"/>
<sequence length="374" mass="42570">MYQCAEICLPRKKKVRESFHSNTYRIFDEKIPDRLDPDKVYKVHSYAQRDPKEYDQLKIHNTPQMYNAKFIRTNVRFMNAPISHMETENTMAEQCHWWPNTSYHDVSTQAPYRKDSTQRQDYQAIQQTHALVRHGRNNNRVPASGIVPMLSSIGSPKVLLEHMSFIHQYDSRKLQDQPYQGRRHGALVWSEAGPWSPIGESTYLKSEESCLPALQGGRGGKEVTSPQQQVFNDGRIHSGKAGPSAKGTKAIACHSPTHPSSQLFHSFYTPMTHRGGVEGGFEGISSVSDRAAEGRRAMHADGEGTVLQRQGSNSQQVRMTTVAAEYEHMEITQQYSSSDTVNNRWDDEWDNENSSARLFERSRIKALAGREERS</sequence>
<dbReference type="Pfam" id="PF15667">
    <property type="entry name" value="CMIP6"/>
    <property type="match status" value="1"/>
</dbReference>
<dbReference type="Proteomes" id="UP000193380">
    <property type="component" value="Chromosome 17"/>
</dbReference>
<evidence type="ECO:0000313" key="2">
    <source>
        <dbReference type="Proteomes" id="UP000193380"/>
    </source>
</evidence>